<feature type="transmembrane region" description="Helical" evidence="1">
    <location>
        <begin position="12"/>
        <end position="35"/>
    </location>
</feature>
<accession>A0A6C0KRK7</accession>
<proteinExistence type="predicted"/>
<organism evidence="2">
    <name type="scientific">viral metagenome</name>
    <dbReference type="NCBI Taxonomy" id="1070528"/>
    <lineage>
        <taxon>unclassified sequences</taxon>
        <taxon>metagenomes</taxon>
        <taxon>organismal metagenomes</taxon>
    </lineage>
</organism>
<protein>
    <submittedName>
        <fullName evidence="2">Uncharacterized protein</fullName>
    </submittedName>
</protein>
<reference evidence="2" key="1">
    <citation type="journal article" date="2020" name="Nature">
        <title>Giant virus diversity and host interactions through global metagenomics.</title>
        <authorList>
            <person name="Schulz F."/>
            <person name="Roux S."/>
            <person name="Paez-Espino D."/>
            <person name="Jungbluth S."/>
            <person name="Walsh D.A."/>
            <person name="Denef V.J."/>
            <person name="McMahon K.D."/>
            <person name="Konstantinidis K.T."/>
            <person name="Eloe-Fadrosh E.A."/>
            <person name="Kyrpides N.C."/>
            <person name="Woyke T."/>
        </authorList>
    </citation>
    <scope>NUCLEOTIDE SEQUENCE</scope>
    <source>
        <strain evidence="2">GVMAG-S-3300013014-113</strain>
    </source>
</reference>
<evidence type="ECO:0000313" key="2">
    <source>
        <dbReference type="EMBL" id="QHU19831.1"/>
    </source>
</evidence>
<dbReference type="EMBL" id="MN740956">
    <property type="protein sequence ID" value="QHU19831.1"/>
    <property type="molecule type" value="Genomic_DNA"/>
</dbReference>
<keyword evidence="1" id="KW-1133">Transmembrane helix</keyword>
<dbReference type="AlphaFoldDB" id="A0A6C0KRK7"/>
<name>A0A6C0KRK7_9ZZZZ</name>
<evidence type="ECO:0000256" key="1">
    <source>
        <dbReference type="SAM" id="Phobius"/>
    </source>
</evidence>
<keyword evidence="1" id="KW-0812">Transmembrane</keyword>
<keyword evidence="1" id="KW-0472">Membrane</keyword>
<sequence length="422" mass="49277">MYSAKTSILNFIYGLFFFICKWTNPFYILLTPFAYIARLTHQVPILLNAKIRNKQVLTYNKYNIVALPSDTNFIQDRWQSFQYIEWTLNEGWTYDKCKLLFDDWSMRNFKCKANFIESQGNAKEYIETITRKKPSQVIINAPHLIVYFKNKLVIFMDHYFCDGLIIADLLNHLFYEDKVSTITFPKYRSYPFISDYCAIEYLVRMSIENIKYPPLISGIGAKTYLMTETLKKNEALIWNRWTIYARGIYNVYEALPQDVSYLRIGLTVGFDSDTTFGNNRIGLIIVIIKRSPINLSYSEKILNYMEQFKTQTLARYIDAHTCYDVIRSYNMSYVRGSKMARLVDIYFTSFYYKEGPSNIIGGIGGFVGTLNNSENVYICATSFGTTTFFTYVTNWSQLNLNKLISNGLSLEYEFDNADPGQF</sequence>